<keyword evidence="4" id="KW-1185">Reference proteome</keyword>
<keyword evidence="2" id="KW-0732">Signal</keyword>
<evidence type="ECO:0008006" key="5">
    <source>
        <dbReference type="Google" id="ProtNLM"/>
    </source>
</evidence>
<dbReference type="Proteomes" id="UP000678545">
    <property type="component" value="Unassembled WGS sequence"/>
</dbReference>
<feature type="chain" id="PRO_5038011850" description="Tetratricopeptide repeat protein" evidence="2">
    <location>
        <begin position="23"/>
        <end position="454"/>
    </location>
</feature>
<dbReference type="AlphaFoldDB" id="A0A941E854"/>
<accession>A0A941E854</accession>
<dbReference type="PROSITE" id="PS50005">
    <property type="entry name" value="TPR"/>
    <property type="match status" value="1"/>
</dbReference>
<dbReference type="Gene3D" id="1.25.40.10">
    <property type="entry name" value="Tetratricopeptide repeat domain"/>
    <property type="match status" value="1"/>
</dbReference>
<evidence type="ECO:0000256" key="1">
    <source>
        <dbReference type="PROSITE-ProRule" id="PRU00339"/>
    </source>
</evidence>
<dbReference type="InterPro" id="IPR011990">
    <property type="entry name" value="TPR-like_helical_dom_sf"/>
</dbReference>
<feature type="signal peptide" evidence="2">
    <location>
        <begin position="1"/>
        <end position="22"/>
    </location>
</feature>
<organism evidence="3 4">
    <name type="scientific">Undibacterium fentianense</name>
    <dbReference type="NCBI Taxonomy" id="2828728"/>
    <lineage>
        <taxon>Bacteria</taxon>
        <taxon>Pseudomonadati</taxon>
        <taxon>Pseudomonadota</taxon>
        <taxon>Betaproteobacteria</taxon>
        <taxon>Burkholderiales</taxon>
        <taxon>Oxalobacteraceae</taxon>
        <taxon>Undibacterium</taxon>
    </lineage>
</organism>
<reference evidence="3" key="1">
    <citation type="submission" date="2021-04" db="EMBL/GenBank/DDBJ databases">
        <title>novel species isolated from subtropical streams in China.</title>
        <authorList>
            <person name="Lu H."/>
        </authorList>
    </citation>
    <scope>NUCLEOTIDE SEQUENCE</scope>
    <source>
        <strain evidence="3">FT137W</strain>
    </source>
</reference>
<evidence type="ECO:0000313" key="4">
    <source>
        <dbReference type="Proteomes" id="UP000678545"/>
    </source>
</evidence>
<dbReference type="EMBL" id="JAGSPJ010000007">
    <property type="protein sequence ID" value="MBR7801493.1"/>
    <property type="molecule type" value="Genomic_DNA"/>
</dbReference>
<dbReference type="RefSeq" id="WP_212676619.1">
    <property type="nucleotide sequence ID" value="NZ_JAGSPJ010000007.1"/>
</dbReference>
<proteinExistence type="predicted"/>
<dbReference type="InterPro" id="IPR019734">
    <property type="entry name" value="TPR_rpt"/>
</dbReference>
<keyword evidence="1" id="KW-0802">TPR repeat</keyword>
<evidence type="ECO:0000256" key="2">
    <source>
        <dbReference type="SAM" id="SignalP"/>
    </source>
</evidence>
<name>A0A941E854_9BURK</name>
<comment type="caution">
    <text evidence="3">The sequence shown here is derived from an EMBL/GenBank/DDBJ whole genome shotgun (WGS) entry which is preliminary data.</text>
</comment>
<protein>
    <recommendedName>
        <fullName evidence="5">Tetratricopeptide repeat protein</fullName>
    </recommendedName>
</protein>
<dbReference type="SUPFAM" id="SSF48452">
    <property type="entry name" value="TPR-like"/>
    <property type="match status" value="1"/>
</dbReference>
<evidence type="ECO:0000313" key="3">
    <source>
        <dbReference type="EMBL" id="MBR7801493.1"/>
    </source>
</evidence>
<feature type="repeat" description="TPR" evidence="1">
    <location>
        <begin position="69"/>
        <end position="102"/>
    </location>
</feature>
<sequence>MRLVWFLSLLCSLLALPCVAQAQKLAEPSDSLIQYLKTFPKAYDLFAGANYVEAQQALENELASHENEANYFNVLGVLQLKQQNYLGAAASFERAVLIDPSNAGSWMDLAIATLETGNLGSASSYFDYIEVTFKPSKDIQQVIDGYKRFIQKAKEPKKKLRYTAEFGVGRDSNANSGLQSAYIPITFGSDRVNLPLDPSYQARSDQYVAAALQARYDSPFDVPGLEMNASVKRRGYQRERDFSTTELSGNVGWQRPSPLGLVGVTAFTDVSWLGDKGLLRDFRLSGSIERSWRDCFYGASLENEWRRYMGLHSQDADLRWAQLAGACKMPIAGKALQATIVARYGNDLPTRQRAGGKTRRKEVVAQLGAVFRPQWRFDLSWNAAFALDSEGYSPLLENNARRQVTRRTARIQLTKTLNADLDLFFRVDDSSIASNILLFSQKAKSFNLGLQRRF</sequence>
<gene>
    <name evidence="3" type="ORF">KDM90_15890</name>
</gene>